<dbReference type="STRING" id="1109412.BN1221_03392"/>
<dbReference type="AlphaFoldDB" id="A0A0G4JYG8"/>
<proteinExistence type="predicted"/>
<organism evidence="1 2">
    <name type="scientific">Brenneria goodwinii</name>
    <dbReference type="NCBI Taxonomy" id="1109412"/>
    <lineage>
        <taxon>Bacteria</taxon>
        <taxon>Pseudomonadati</taxon>
        <taxon>Pseudomonadota</taxon>
        <taxon>Gammaproteobacteria</taxon>
        <taxon>Enterobacterales</taxon>
        <taxon>Pectobacteriaceae</taxon>
        <taxon>Brenneria</taxon>
    </lineage>
</organism>
<keyword evidence="2" id="KW-1185">Reference proteome</keyword>
<gene>
    <name evidence="1" type="ORF">BN1221_03392</name>
</gene>
<sequence length="42" mass="4720">MAVFSPSLLGISARLADEGIKERLQVQGLRPMLIIFYKNPVF</sequence>
<protein>
    <submittedName>
        <fullName evidence="1">Uncharacterized protein</fullName>
    </submittedName>
</protein>
<accession>A0A0G4JYG8</accession>
<reference evidence="2" key="1">
    <citation type="submission" date="2015-01" db="EMBL/GenBank/DDBJ databases">
        <authorList>
            <person name="Paterson Steve"/>
        </authorList>
    </citation>
    <scope>NUCLEOTIDE SEQUENCE [LARGE SCALE GENOMIC DNA]</scope>
    <source>
        <strain evidence="2">OBR1</strain>
    </source>
</reference>
<dbReference type="Proteomes" id="UP000044377">
    <property type="component" value="Unassembled WGS sequence"/>
</dbReference>
<evidence type="ECO:0000313" key="1">
    <source>
        <dbReference type="EMBL" id="CPR18767.1"/>
    </source>
</evidence>
<name>A0A0G4JYG8_9GAMM</name>
<dbReference type="EMBL" id="CGIG01000001">
    <property type="protein sequence ID" value="CPR18767.1"/>
    <property type="molecule type" value="Genomic_DNA"/>
</dbReference>
<evidence type="ECO:0000313" key="2">
    <source>
        <dbReference type="Proteomes" id="UP000044377"/>
    </source>
</evidence>